<name>A0ABN9L8G7_9NEOB</name>
<evidence type="ECO:0000256" key="1">
    <source>
        <dbReference type="SAM" id="Phobius"/>
    </source>
</evidence>
<keyword evidence="1" id="KW-0472">Membrane</keyword>
<keyword evidence="3" id="KW-1185">Reference proteome</keyword>
<protein>
    <submittedName>
        <fullName evidence="2">Uncharacterized protein</fullName>
    </submittedName>
</protein>
<gene>
    <name evidence="2" type="ORF">RIMI_LOCUS5260148</name>
</gene>
<evidence type="ECO:0000313" key="2">
    <source>
        <dbReference type="EMBL" id="CAJ0932829.1"/>
    </source>
</evidence>
<feature type="transmembrane region" description="Helical" evidence="1">
    <location>
        <begin position="61"/>
        <end position="84"/>
    </location>
</feature>
<accession>A0ABN9L8G7</accession>
<evidence type="ECO:0000313" key="3">
    <source>
        <dbReference type="Proteomes" id="UP001176940"/>
    </source>
</evidence>
<proteinExistence type="predicted"/>
<keyword evidence="1" id="KW-0812">Transmembrane</keyword>
<keyword evidence="1" id="KW-1133">Transmembrane helix</keyword>
<sequence>MYYGGQRMNFNPILQPACSQRTGISDQHSRNYVSFWSYILFSNTSPVAPTNPPPGSSVPGYGVAIIVMCILLILAIPLVIVLALKTDLCRRLSNACSLKPPYERYHGVNVASALTNYRGRAKYACAGAVAEDQKRTSCNIGGLSTALQNAVDKPLMPTHSYDFPH</sequence>
<comment type="caution">
    <text evidence="2">The sequence shown here is derived from an EMBL/GenBank/DDBJ whole genome shotgun (WGS) entry which is preliminary data.</text>
</comment>
<dbReference type="Proteomes" id="UP001176940">
    <property type="component" value="Unassembled WGS sequence"/>
</dbReference>
<dbReference type="EMBL" id="CAUEEQ010008884">
    <property type="protein sequence ID" value="CAJ0932829.1"/>
    <property type="molecule type" value="Genomic_DNA"/>
</dbReference>
<organism evidence="2 3">
    <name type="scientific">Ranitomeya imitator</name>
    <name type="common">mimic poison frog</name>
    <dbReference type="NCBI Taxonomy" id="111125"/>
    <lineage>
        <taxon>Eukaryota</taxon>
        <taxon>Metazoa</taxon>
        <taxon>Chordata</taxon>
        <taxon>Craniata</taxon>
        <taxon>Vertebrata</taxon>
        <taxon>Euteleostomi</taxon>
        <taxon>Amphibia</taxon>
        <taxon>Batrachia</taxon>
        <taxon>Anura</taxon>
        <taxon>Neobatrachia</taxon>
        <taxon>Hyloidea</taxon>
        <taxon>Dendrobatidae</taxon>
        <taxon>Dendrobatinae</taxon>
        <taxon>Ranitomeya</taxon>
    </lineage>
</organism>
<reference evidence="2" key="1">
    <citation type="submission" date="2023-07" db="EMBL/GenBank/DDBJ databases">
        <authorList>
            <person name="Stuckert A."/>
        </authorList>
    </citation>
    <scope>NUCLEOTIDE SEQUENCE</scope>
</reference>